<dbReference type="InterPro" id="IPR032092">
    <property type="entry name" value="PilW"/>
</dbReference>
<organism evidence="2 3">
    <name type="scientific">Paraherbaspirillum soli</name>
    <dbReference type="NCBI Taxonomy" id="631222"/>
    <lineage>
        <taxon>Bacteria</taxon>
        <taxon>Pseudomonadati</taxon>
        <taxon>Pseudomonadota</taxon>
        <taxon>Betaproteobacteria</taxon>
        <taxon>Burkholderiales</taxon>
        <taxon>Oxalobacteraceae</taxon>
        <taxon>Paraherbaspirillum</taxon>
    </lineage>
</organism>
<accession>A0ABW0M645</accession>
<keyword evidence="1" id="KW-0812">Transmembrane</keyword>
<evidence type="ECO:0000313" key="2">
    <source>
        <dbReference type="EMBL" id="MFC5473525.1"/>
    </source>
</evidence>
<keyword evidence="1" id="KW-1133">Transmembrane helix</keyword>
<dbReference type="Proteomes" id="UP001596045">
    <property type="component" value="Unassembled WGS sequence"/>
</dbReference>
<keyword evidence="1" id="KW-0472">Membrane</keyword>
<evidence type="ECO:0000313" key="3">
    <source>
        <dbReference type="Proteomes" id="UP001596045"/>
    </source>
</evidence>
<gene>
    <name evidence="2" type="ORF">ACFPM8_06085</name>
</gene>
<reference evidence="3" key="1">
    <citation type="journal article" date="2019" name="Int. J. Syst. Evol. Microbiol.">
        <title>The Global Catalogue of Microorganisms (GCM) 10K type strain sequencing project: providing services to taxonomists for standard genome sequencing and annotation.</title>
        <authorList>
            <consortium name="The Broad Institute Genomics Platform"/>
            <consortium name="The Broad Institute Genome Sequencing Center for Infectious Disease"/>
            <person name="Wu L."/>
            <person name="Ma J."/>
        </authorList>
    </citation>
    <scope>NUCLEOTIDE SEQUENCE [LARGE SCALE GENOMIC DNA]</scope>
    <source>
        <strain evidence="3">JCM 17066</strain>
    </source>
</reference>
<proteinExistence type="predicted"/>
<dbReference type="Pfam" id="PF07963">
    <property type="entry name" value="N_methyl"/>
    <property type="match status" value="1"/>
</dbReference>
<dbReference type="Pfam" id="PF16074">
    <property type="entry name" value="PilW"/>
    <property type="match status" value="1"/>
</dbReference>
<protein>
    <submittedName>
        <fullName evidence="2">PilW family protein</fullName>
    </submittedName>
</protein>
<feature type="transmembrane region" description="Helical" evidence="1">
    <location>
        <begin position="7"/>
        <end position="32"/>
    </location>
</feature>
<dbReference type="EMBL" id="JBHSMT010000010">
    <property type="protein sequence ID" value="MFC5473525.1"/>
    <property type="molecule type" value="Genomic_DNA"/>
</dbReference>
<evidence type="ECO:0000256" key="1">
    <source>
        <dbReference type="SAM" id="Phobius"/>
    </source>
</evidence>
<sequence>MRTKQHGIGLIELMVAMTISLFLMIGLGSAYFGMRQNSISRSGLSQLQDQQRTAMTLIAGAVQQAGFFPTPLTNTNATVFLASQSPFTVAGTPVTGTASSFSVRYVTAAAAPLPTCAGLSSGAATYVDTYSVSTDGSNTLNCAETVNGVAATTQSLVGGVASMQVLFGVDTDGKGSAYQYQAASAVLDWSLVKSAQVTLNFNNPLNGQPGQPATIPFTRTIGLMNTL</sequence>
<dbReference type="InterPro" id="IPR012902">
    <property type="entry name" value="N_methyl_site"/>
</dbReference>
<keyword evidence="3" id="KW-1185">Reference proteome</keyword>
<dbReference type="RefSeq" id="WP_378996067.1">
    <property type="nucleotide sequence ID" value="NZ_JBHSMT010000010.1"/>
</dbReference>
<name>A0ABW0M645_9BURK</name>
<comment type="caution">
    <text evidence="2">The sequence shown here is derived from an EMBL/GenBank/DDBJ whole genome shotgun (WGS) entry which is preliminary data.</text>
</comment>